<evidence type="ECO:0000313" key="2">
    <source>
        <dbReference type="EMBL" id="SVB02999.1"/>
    </source>
</evidence>
<dbReference type="SUPFAM" id="SSF56672">
    <property type="entry name" value="DNA/RNA polymerases"/>
    <property type="match status" value="1"/>
</dbReference>
<organism evidence="2">
    <name type="scientific">marine metagenome</name>
    <dbReference type="NCBI Taxonomy" id="408172"/>
    <lineage>
        <taxon>unclassified sequences</taxon>
        <taxon>metagenomes</taxon>
        <taxon>ecological metagenomes</taxon>
    </lineage>
</organism>
<dbReference type="InterPro" id="IPR017961">
    <property type="entry name" value="DNA_pol_Y-fam_little_finger"/>
</dbReference>
<dbReference type="InterPro" id="IPR050116">
    <property type="entry name" value="DNA_polymerase-Y"/>
</dbReference>
<dbReference type="AlphaFoldDB" id="A0A382ANL8"/>
<dbReference type="CDD" id="cd01700">
    <property type="entry name" value="PolY_Pol_V_umuC"/>
    <property type="match status" value="1"/>
</dbReference>
<gene>
    <name evidence="2" type="ORF">METZ01_LOCUS155853</name>
</gene>
<name>A0A382ANL8_9ZZZZ</name>
<dbReference type="Pfam" id="PF11799">
    <property type="entry name" value="IMS_C"/>
    <property type="match status" value="1"/>
</dbReference>
<feature type="domain" description="UmuC" evidence="1">
    <location>
        <begin position="6"/>
        <end position="189"/>
    </location>
</feature>
<dbReference type="GO" id="GO:0006281">
    <property type="term" value="P:DNA repair"/>
    <property type="evidence" value="ECO:0007669"/>
    <property type="project" value="InterPro"/>
</dbReference>
<dbReference type="Gene3D" id="3.30.70.270">
    <property type="match status" value="1"/>
</dbReference>
<dbReference type="GO" id="GO:0003887">
    <property type="term" value="F:DNA-directed DNA polymerase activity"/>
    <property type="evidence" value="ECO:0007669"/>
    <property type="project" value="TreeGrafter"/>
</dbReference>
<sequence length="314" mass="35216">MHKKVFALIDCNAFYVSCERVFNPKLNNRPVVALSNNDGCIIARSKEAKALGIKMGVPLFKVKDIIQREKVIVFSSNYTLYADMSRRVMNVISEFAPSIEIYSIDEAFIDFTGARLNYEDYARSLRATILKCTGIPVSIGIGTTKTLAKIANHIAKDDETLDGVYSLVDIKSIDNILEQTEVGEIWGVGRQLSKKLISQGIYNAKLLKYCEDHWIRKMMSINGLKTVTELRGISCLPLQEISATRKSCCTTRTFGRPLMKIEDVEQAMTTFARRATERIRDEGLVASSVSSFLRTSPFDRGNKYYSNSDSITLG</sequence>
<evidence type="ECO:0000259" key="1">
    <source>
        <dbReference type="PROSITE" id="PS50173"/>
    </source>
</evidence>
<dbReference type="Gene3D" id="3.40.1170.60">
    <property type="match status" value="1"/>
</dbReference>
<dbReference type="GO" id="GO:0003684">
    <property type="term" value="F:damaged DNA binding"/>
    <property type="evidence" value="ECO:0007669"/>
    <property type="project" value="InterPro"/>
</dbReference>
<dbReference type="Pfam" id="PF00817">
    <property type="entry name" value="IMS"/>
    <property type="match status" value="1"/>
</dbReference>
<dbReference type="GO" id="GO:0005829">
    <property type="term" value="C:cytosol"/>
    <property type="evidence" value="ECO:0007669"/>
    <property type="project" value="TreeGrafter"/>
</dbReference>
<dbReference type="EMBL" id="UINC01026124">
    <property type="protein sequence ID" value="SVB02999.1"/>
    <property type="molecule type" value="Genomic_DNA"/>
</dbReference>
<dbReference type="PANTHER" id="PTHR11076">
    <property type="entry name" value="DNA REPAIR POLYMERASE UMUC / TRANSFERASE FAMILY MEMBER"/>
    <property type="match status" value="1"/>
</dbReference>
<reference evidence="2" key="1">
    <citation type="submission" date="2018-05" db="EMBL/GenBank/DDBJ databases">
        <authorList>
            <person name="Lanie J.A."/>
            <person name="Ng W.-L."/>
            <person name="Kazmierczak K.M."/>
            <person name="Andrzejewski T.M."/>
            <person name="Davidsen T.M."/>
            <person name="Wayne K.J."/>
            <person name="Tettelin H."/>
            <person name="Glass J.I."/>
            <person name="Rusch D."/>
            <person name="Podicherti R."/>
            <person name="Tsui H.-C.T."/>
            <person name="Winkler M.E."/>
        </authorList>
    </citation>
    <scope>NUCLEOTIDE SEQUENCE</scope>
</reference>
<dbReference type="GO" id="GO:0009432">
    <property type="term" value="P:SOS response"/>
    <property type="evidence" value="ECO:0007669"/>
    <property type="project" value="TreeGrafter"/>
</dbReference>
<feature type="non-terminal residue" evidence="2">
    <location>
        <position position="314"/>
    </location>
</feature>
<dbReference type="PROSITE" id="PS50173">
    <property type="entry name" value="UMUC"/>
    <property type="match status" value="1"/>
</dbReference>
<protein>
    <recommendedName>
        <fullName evidence="1">UmuC domain-containing protein</fullName>
    </recommendedName>
</protein>
<dbReference type="InterPro" id="IPR001126">
    <property type="entry name" value="UmuC"/>
</dbReference>
<dbReference type="PANTHER" id="PTHR11076:SF34">
    <property type="entry name" value="PROTEIN UMUC"/>
    <property type="match status" value="1"/>
</dbReference>
<dbReference type="InterPro" id="IPR043502">
    <property type="entry name" value="DNA/RNA_pol_sf"/>
</dbReference>
<dbReference type="GO" id="GO:0042276">
    <property type="term" value="P:error-prone translesion synthesis"/>
    <property type="evidence" value="ECO:0007669"/>
    <property type="project" value="TreeGrafter"/>
</dbReference>
<proteinExistence type="predicted"/>
<dbReference type="InterPro" id="IPR043128">
    <property type="entry name" value="Rev_trsase/Diguanyl_cyclase"/>
</dbReference>
<accession>A0A382ANL8</accession>